<evidence type="ECO:0000313" key="11">
    <source>
        <dbReference type="Proteomes" id="UP000629596"/>
    </source>
</evidence>
<organism evidence="9 10">
    <name type="scientific">Parabacteroides acidifaciens</name>
    <dbReference type="NCBI Taxonomy" id="2290935"/>
    <lineage>
        <taxon>Bacteria</taxon>
        <taxon>Pseudomonadati</taxon>
        <taxon>Bacteroidota</taxon>
        <taxon>Bacteroidia</taxon>
        <taxon>Bacteroidales</taxon>
        <taxon>Tannerellaceae</taxon>
        <taxon>Parabacteroides</taxon>
    </lineage>
</organism>
<dbReference type="EMBL" id="QREV01000013">
    <property type="protein sequence ID" value="RDU49725.1"/>
    <property type="molecule type" value="Genomic_DNA"/>
</dbReference>
<evidence type="ECO:0000313" key="10">
    <source>
        <dbReference type="Proteomes" id="UP000256321"/>
    </source>
</evidence>
<feature type="domain" description="RagB/SusD" evidence="6">
    <location>
        <begin position="322"/>
        <end position="495"/>
    </location>
</feature>
<evidence type="ECO:0000259" key="7">
    <source>
        <dbReference type="Pfam" id="PF14322"/>
    </source>
</evidence>
<evidence type="ECO:0000256" key="2">
    <source>
        <dbReference type="ARBA" id="ARBA00006275"/>
    </source>
</evidence>
<dbReference type="EMBL" id="JACRTI010000013">
    <property type="protein sequence ID" value="MBC8601574.1"/>
    <property type="molecule type" value="Genomic_DNA"/>
</dbReference>
<dbReference type="InterPro" id="IPR033985">
    <property type="entry name" value="SusD-like_N"/>
</dbReference>
<keyword evidence="4" id="KW-0472">Membrane</keyword>
<evidence type="ECO:0000313" key="9">
    <source>
        <dbReference type="EMBL" id="RDU49725.1"/>
    </source>
</evidence>
<sequence>MNTLKYIVSSILGGACFLGLFGGCQSLDENPAGTLVADSYFSTEEDLDAALTGVYAQLASNRWGGLGHTNIWVPLMGADDLTSQAGKPDYVQFDTFNPSSTNDGLKAASWTAPFRVVFAANNLLNNVDNMTIAESAKTKAKSEARFLRAWSYFWMVRVFGEIPLQLDNTMNYNLPKSPIKEVYTQIIEDLQYAIDNLPDELPASVGRPCKMSAKGVLAQVYLMMAGYPLNETDKYALAAKEAKDVIDSGLFYLLENFADLWKWDSDGNPEILWAIIFCNFNDCGNQNMNTFTGLNTQPSEENGWDQVFCEIGFFNRFPEGPRKDATYLTLFTSRTDGAQTPWQESTFKHPFLAKYRDGMVPNEPNYSGSDHMGGRDLNYLRFAEILLIYAEAQTMADGAPNAMAYDCVNKVRRRAGLEDLPAGLNQTAFRNAVIDEKGWEFCGEYCRWFDLVRTEKVEEMNQYKDADDLKPQGSIDKSKYFAPIPYTEVLLNPALGD</sequence>
<evidence type="ECO:0000256" key="5">
    <source>
        <dbReference type="ARBA" id="ARBA00023237"/>
    </source>
</evidence>
<dbReference type="Proteomes" id="UP000256321">
    <property type="component" value="Unassembled WGS sequence"/>
</dbReference>
<accession>A0A3D8HFH1</accession>
<dbReference type="CDD" id="cd08977">
    <property type="entry name" value="SusD"/>
    <property type="match status" value="1"/>
</dbReference>
<dbReference type="InterPro" id="IPR012944">
    <property type="entry name" value="SusD_RagB_dom"/>
</dbReference>
<dbReference type="InterPro" id="IPR011990">
    <property type="entry name" value="TPR-like_helical_dom_sf"/>
</dbReference>
<comment type="subcellular location">
    <subcellularLocation>
        <location evidence="1">Cell outer membrane</location>
    </subcellularLocation>
</comment>
<proteinExistence type="inferred from homology"/>
<name>A0A3D8HFH1_9BACT</name>
<evidence type="ECO:0000259" key="6">
    <source>
        <dbReference type="Pfam" id="PF07980"/>
    </source>
</evidence>
<reference evidence="9 10" key="1">
    <citation type="submission" date="2018-07" db="EMBL/GenBank/DDBJ databases">
        <title>Parabacteroides acidifaciens nov. sp., isolated from human feces.</title>
        <authorList>
            <person name="Wang Y.J."/>
        </authorList>
    </citation>
    <scope>NUCLEOTIDE SEQUENCE [LARGE SCALE GENOMIC DNA]</scope>
    <source>
        <strain evidence="9 10">426-9</strain>
    </source>
</reference>
<keyword evidence="3" id="KW-0732">Signal</keyword>
<dbReference type="SUPFAM" id="SSF48452">
    <property type="entry name" value="TPR-like"/>
    <property type="match status" value="1"/>
</dbReference>
<evidence type="ECO:0000256" key="3">
    <source>
        <dbReference type="ARBA" id="ARBA00022729"/>
    </source>
</evidence>
<dbReference type="GO" id="GO:0009279">
    <property type="term" value="C:cell outer membrane"/>
    <property type="evidence" value="ECO:0007669"/>
    <property type="project" value="UniProtKB-SubCell"/>
</dbReference>
<evidence type="ECO:0000313" key="8">
    <source>
        <dbReference type="EMBL" id="MBC8601574.1"/>
    </source>
</evidence>
<dbReference type="Proteomes" id="UP000629596">
    <property type="component" value="Unassembled WGS sequence"/>
</dbReference>
<reference evidence="8 11" key="2">
    <citation type="submission" date="2020-08" db="EMBL/GenBank/DDBJ databases">
        <title>Genome public.</title>
        <authorList>
            <person name="Liu C."/>
            <person name="Sun Q."/>
        </authorList>
    </citation>
    <scope>NUCLEOTIDE SEQUENCE [LARGE SCALE GENOMIC DNA]</scope>
    <source>
        <strain evidence="8 11">426_9</strain>
    </source>
</reference>
<protein>
    <submittedName>
        <fullName evidence="9">RagB/SusD family nutrient uptake outer membrane protein</fullName>
    </submittedName>
</protein>
<comment type="caution">
    <text evidence="9">The sequence shown here is derived from an EMBL/GenBank/DDBJ whole genome shotgun (WGS) entry which is preliminary data.</text>
</comment>
<evidence type="ECO:0000256" key="1">
    <source>
        <dbReference type="ARBA" id="ARBA00004442"/>
    </source>
</evidence>
<evidence type="ECO:0000256" key="4">
    <source>
        <dbReference type="ARBA" id="ARBA00023136"/>
    </source>
</evidence>
<keyword evidence="11" id="KW-1185">Reference proteome</keyword>
<gene>
    <name evidence="9" type="ORF">DWU89_07705</name>
    <name evidence="8" type="ORF">H8784_07535</name>
</gene>
<keyword evidence="5" id="KW-0998">Cell outer membrane</keyword>
<feature type="domain" description="SusD-like N-terminal" evidence="7">
    <location>
        <begin position="28"/>
        <end position="222"/>
    </location>
</feature>
<comment type="similarity">
    <text evidence="2">Belongs to the SusD family.</text>
</comment>
<dbReference type="Gene3D" id="1.25.40.390">
    <property type="match status" value="1"/>
</dbReference>
<dbReference type="PROSITE" id="PS51257">
    <property type="entry name" value="PROKAR_LIPOPROTEIN"/>
    <property type="match status" value="1"/>
</dbReference>
<dbReference type="Pfam" id="PF14322">
    <property type="entry name" value="SusD-like_3"/>
    <property type="match status" value="1"/>
</dbReference>
<dbReference type="Pfam" id="PF07980">
    <property type="entry name" value="SusD_RagB"/>
    <property type="match status" value="1"/>
</dbReference>
<dbReference type="AlphaFoldDB" id="A0A3D8HFH1"/>
<dbReference type="RefSeq" id="WP_115499068.1">
    <property type="nucleotide sequence ID" value="NZ_JACRTI010000013.1"/>
</dbReference>